<protein>
    <submittedName>
        <fullName evidence="1">Uncharacterized protein</fullName>
    </submittedName>
</protein>
<comment type="caution">
    <text evidence="1">The sequence shown here is derived from an EMBL/GenBank/DDBJ whole genome shotgun (WGS) entry which is preliminary data.</text>
</comment>
<evidence type="ECO:0000313" key="2">
    <source>
        <dbReference type="Proteomes" id="UP000015531"/>
    </source>
</evidence>
<sequence>MAGCCDHDAGLRAGAPSGLGKLPRLTQSSYREAVSQTISGLAAPEGLTDQDMAELIGNSAASIGNARNKKGDMSAVSMLSIGKAFGPEALNTIMALIGAKAVPADAICCGNVSHIPVAIAQALPLLITLLGDNVCCDDDVRKLHTSGAIDTIINAASMLERRRNEVRLKDG</sequence>
<keyword evidence="2" id="KW-1185">Reference proteome</keyword>
<evidence type="ECO:0000313" key="1">
    <source>
        <dbReference type="EMBL" id="EQB13256.1"/>
    </source>
</evidence>
<dbReference type="PATRIC" id="fig|1331060.3.peg.3086"/>
<dbReference type="EMBL" id="ATDP01000097">
    <property type="protein sequence ID" value="EQB13256.1"/>
    <property type="molecule type" value="Genomic_DNA"/>
</dbReference>
<proteinExistence type="predicted"/>
<reference evidence="1 2" key="1">
    <citation type="journal article" date="2013" name="Genome Announc.">
        <title>Draft Genome Sequence of Sphingobium lactosutens Strain DS20T, Isolated from a Hexachlorocyclohexane Dumpsite.</title>
        <authorList>
            <person name="Kumar R."/>
            <person name="Dwivedi V."/>
            <person name="Negi V."/>
            <person name="Khurana J.P."/>
            <person name="Lal R."/>
        </authorList>
    </citation>
    <scope>NUCLEOTIDE SEQUENCE [LARGE SCALE GENOMIC DNA]</scope>
    <source>
        <strain evidence="1 2">DS20</strain>
    </source>
</reference>
<gene>
    <name evidence="1" type="ORF">RLDS_16090</name>
</gene>
<organism evidence="1 2">
    <name type="scientific">Sphingobium lactosutens DS20</name>
    <dbReference type="NCBI Taxonomy" id="1331060"/>
    <lineage>
        <taxon>Bacteria</taxon>
        <taxon>Pseudomonadati</taxon>
        <taxon>Pseudomonadota</taxon>
        <taxon>Alphaproteobacteria</taxon>
        <taxon>Sphingomonadales</taxon>
        <taxon>Sphingomonadaceae</taxon>
        <taxon>Sphingobium</taxon>
    </lineage>
</organism>
<name>T0HAA8_9SPHN</name>
<dbReference type="Proteomes" id="UP000015531">
    <property type="component" value="Unassembled WGS sequence"/>
</dbReference>
<accession>T0HAA8</accession>
<dbReference type="eggNOG" id="ENOG5032NMJ">
    <property type="taxonomic scope" value="Bacteria"/>
</dbReference>
<dbReference type="AlphaFoldDB" id="T0HAA8"/>